<dbReference type="InterPro" id="IPR000300">
    <property type="entry name" value="IPPc"/>
</dbReference>
<name>A0A1R2BUD6_9CILI</name>
<dbReference type="GO" id="GO:0004439">
    <property type="term" value="F:phosphatidylinositol-4,5-bisphosphate 5-phosphatase activity"/>
    <property type="evidence" value="ECO:0007669"/>
    <property type="project" value="TreeGrafter"/>
</dbReference>
<proteinExistence type="predicted"/>
<dbReference type="InterPro" id="IPR036691">
    <property type="entry name" value="Endo/exonu/phosph_ase_sf"/>
</dbReference>
<dbReference type="Proteomes" id="UP000187209">
    <property type="component" value="Unassembled WGS sequence"/>
</dbReference>
<dbReference type="Pfam" id="PF22669">
    <property type="entry name" value="Exo_endo_phos2"/>
    <property type="match status" value="1"/>
</dbReference>
<comment type="caution">
    <text evidence="2">The sequence shown here is derived from an EMBL/GenBank/DDBJ whole genome shotgun (WGS) entry which is preliminary data.</text>
</comment>
<evidence type="ECO:0000313" key="2">
    <source>
        <dbReference type="EMBL" id="OMJ80366.1"/>
    </source>
</evidence>
<dbReference type="PANTHER" id="PTHR11200:SF275">
    <property type="entry name" value="LD06095P"/>
    <property type="match status" value="1"/>
</dbReference>
<dbReference type="AlphaFoldDB" id="A0A1R2BUD6"/>
<protein>
    <recommendedName>
        <fullName evidence="1">Inositol polyphosphate-related phosphatase domain-containing protein</fullName>
    </recommendedName>
</protein>
<dbReference type="SUPFAM" id="SSF56219">
    <property type="entry name" value="DNase I-like"/>
    <property type="match status" value="1"/>
</dbReference>
<gene>
    <name evidence="3" type="ORF">SteCoe_15957</name>
    <name evidence="2" type="ORF">SteCoe_19410</name>
</gene>
<evidence type="ECO:0000313" key="3">
    <source>
        <dbReference type="EMBL" id="OMJ83178.1"/>
    </source>
</evidence>
<dbReference type="EMBL" id="MPUH01000313">
    <property type="protein sequence ID" value="OMJ83178.1"/>
    <property type="molecule type" value="Genomic_DNA"/>
</dbReference>
<accession>A0A1R2BUD6</accession>
<evidence type="ECO:0000313" key="4">
    <source>
        <dbReference type="Proteomes" id="UP000187209"/>
    </source>
</evidence>
<dbReference type="Gene3D" id="3.60.10.10">
    <property type="entry name" value="Endonuclease/exonuclease/phosphatase"/>
    <property type="match status" value="1"/>
</dbReference>
<dbReference type="PANTHER" id="PTHR11200">
    <property type="entry name" value="INOSITOL 5-PHOSPHATASE"/>
    <property type="match status" value="1"/>
</dbReference>
<evidence type="ECO:0000259" key="1">
    <source>
        <dbReference type="SMART" id="SM00128"/>
    </source>
</evidence>
<keyword evidence="4" id="KW-1185">Reference proteome</keyword>
<dbReference type="OrthoDB" id="62798at2759"/>
<dbReference type="SMART" id="SM00128">
    <property type="entry name" value="IPPc"/>
    <property type="match status" value="1"/>
</dbReference>
<dbReference type="InterPro" id="IPR046985">
    <property type="entry name" value="IP5"/>
</dbReference>
<feature type="domain" description="Inositol polyphosphate-related phosphatase" evidence="1">
    <location>
        <begin position="497"/>
        <end position="774"/>
    </location>
</feature>
<organism evidence="2 4">
    <name type="scientific">Stentor coeruleus</name>
    <dbReference type="NCBI Taxonomy" id="5963"/>
    <lineage>
        <taxon>Eukaryota</taxon>
        <taxon>Sar</taxon>
        <taxon>Alveolata</taxon>
        <taxon>Ciliophora</taxon>
        <taxon>Postciliodesmatophora</taxon>
        <taxon>Heterotrichea</taxon>
        <taxon>Heterotrichida</taxon>
        <taxon>Stentoridae</taxon>
        <taxon>Stentor</taxon>
    </lineage>
</organism>
<sequence>MRILRKATAQEDISVTQSEKEYDHLAAPQDPETIRIITLVCIDNDTFPIMIEEWSDTLVDIKGFLEEIYPEKKAHYGVSSFEQCGFAFMLDETLRAIPEDYEKWPMISMINEMNLKVKVKKQSLKLYLVKDLAEDEYSHGHVDNTFVFRVSIEYGNNPIKYQKRLMVKKHGQVEVLILSSNGFIEDHIKLRNLQFTDSGTCISFENNLDISDHITKKIVFKVHFASENELRDFLVHLREVLEVFHKPKVVHEVQLHVDCRKYEIKKENRFGFNQKRTVWFDQPTMSFNIATRDMKEIKTFQISQIKTYIRTKKPNKMIVDFHDQKLKKLILIFDTSSQFDEFLKTSENLTKAEGLAKLETTEHVVPQSSDNNRFRRFSWLDLKNTQNVGKTKSSTEFAYNVIQRGRISHEKRVILLETIAATMTIKNQSSLEIKTIKFHDLKINDAFKNLFKVQLYTYNACFTFIFSSAYAKYHFTSVFLMGKWAEKIRPRELPLSEESTIMTLTWNLSCTTIPTQEALTPVLSGTTHHGIIAISFQQCIYDKVQAWVRQLMIFYRASNHYLVAGVTLDDIFLVVFMHPALKKYTSKISTFTTYFSEGENRSRKGGVCVTFKIDSSAFCFLGAHLPSKPSRSRQRNKCLQKLLEYKRKLVDVNVTHECDYVFLMGDLAYSLDLDKDEAEDNVGNLNFLKEKDQLTRVLSENSVLASFKEGPLNFAPTYPVHKCGDAPSWNDRILYKQHLSLVQESYETISVTSKSLHKPVRSSFRCMIRSWYVPPILRPITEQQKLAKIRFTTLTAVFYYPINNHKTWLSFYSPYLDNYPNPVVANINGDREISFVVENKFSIGFSYITIDFLGDKSLIFLVKQMREDGCIEVIGSGSVPLTYLVQNISGFNPEAAETIARIKSAVGFTAPLESKSSIVGEIKGSWRFKVFKN</sequence>
<dbReference type="EMBL" id="MPUH01000427">
    <property type="protein sequence ID" value="OMJ80366.1"/>
    <property type="molecule type" value="Genomic_DNA"/>
</dbReference>
<reference evidence="2 4" key="1">
    <citation type="submission" date="2016-11" db="EMBL/GenBank/DDBJ databases">
        <title>The macronuclear genome of Stentor coeruleus: a giant cell with tiny introns.</title>
        <authorList>
            <person name="Slabodnick M."/>
            <person name="Ruby J.G."/>
            <person name="Reiff S.B."/>
            <person name="Swart E.C."/>
            <person name="Gosai S."/>
            <person name="Prabakaran S."/>
            <person name="Witkowska E."/>
            <person name="Larue G.E."/>
            <person name="Fisher S."/>
            <person name="Freeman R.M."/>
            <person name="Gunawardena J."/>
            <person name="Chu W."/>
            <person name="Stover N.A."/>
            <person name="Gregory B.D."/>
            <person name="Nowacki M."/>
            <person name="Derisi J."/>
            <person name="Roy S.W."/>
            <person name="Marshall W.F."/>
            <person name="Sood P."/>
        </authorList>
    </citation>
    <scope>NUCLEOTIDE SEQUENCE [LARGE SCALE GENOMIC DNA]</scope>
    <source>
        <strain evidence="2">WM001</strain>
    </source>
</reference>
<dbReference type="GO" id="GO:0046856">
    <property type="term" value="P:phosphatidylinositol dephosphorylation"/>
    <property type="evidence" value="ECO:0007669"/>
    <property type="project" value="InterPro"/>
</dbReference>